<evidence type="ECO:0000256" key="2">
    <source>
        <dbReference type="SAM" id="SignalP"/>
    </source>
</evidence>
<evidence type="ECO:0000256" key="1">
    <source>
        <dbReference type="SAM" id="MobiDB-lite"/>
    </source>
</evidence>
<protein>
    <submittedName>
        <fullName evidence="3">Uncharacterized protein</fullName>
    </submittedName>
</protein>
<feature type="compositionally biased region" description="Pro residues" evidence="1">
    <location>
        <begin position="91"/>
        <end position="102"/>
    </location>
</feature>
<gene>
    <name evidence="3" type="ORF">NQ317_007243</name>
</gene>
<keyword evidence="4" id="KW-1185">Reference proteome</keyword>
<evidence type="ECO:0000313" key="3">
    <source>
        <dbReference type="EMBL" id="KAJ8982271.1"/>
    </source>
</evidence>
<accession>A0ABQ9JWR6</accession>
<comment type="caution">
    <text evidence="3">The sequence shown here is derived from an EMBL/GenBank/DDBJ whole genome shotgun (WGS) entry which is preliminary data.</text>
</comment>
<organism evidence="3 4">
    <name type="scientific">Molorchus minor</name>
    <dbReference type="NCBI Taxonomy" id="1323400"/>
    <lineage>
        <taxon>Eukaryota</taxon>
        <taxon>Metazoa</taxon>
        <taxon>Ecdysozoa</taxon>
        <taxon>Arthropoda</taxon>
        <taxon>Hexapoda</taxon>
        <taxon>Insecta</taxon>
        <taxon>Pterygota</taxon>
        <taxon>Neoptera</taxon>
        <taxon>Endopterygota</taxon>
        <taxon>Coleoptera</taxon>
        <taxon>Polyphaga</taxon>
        <taxon>Cucujiformia</taxon>
        <taxon>Chrysomeloidea</taxon>
        <taxon>Cerambycidae</taxon>
        <taxon>Lamiinae</taxon>
        <taxon>Monochamini</taxon>
        <taxon>Molorchus</taxon>
    </lineage>
</organism>
<keyword evidence="2" id="KW-0732">Signal</keyword>
<sequence>MLTSAVFCTLIFALTNAEPGGYSPGQNTAQSDVEIQQVEVIEIPWQETPQQDYGPAQSEYGPPKQEYGPPKQEYGPPKNREYGAPKQVYGPPKPVYGPPPEPTTTEADLTTTEYPTTTEVIPGNVTKSNNTRSGKVKKDDLTARGSYYIYHPNGALQRVVYATKDDVRNMVYSAQLKYQNVEPIKGPVYTYDPQSYVLQRINK</sequence>
<reference evidence="3" key="1">
    <citation type="journal article" date="2023" name="Insect Mol. Biol.">
        <title>Genome sequencing provides insights into the evolution of gene families encoding plant cell wall-degrading enzymes in longhorned beetles.</title>
        <authorList>
            <person name="Shin N.R."/>
            <person name="Okamura Y."/>
            <person name="Kirsch R."/>
            <person name="Pauchet Y."/>
        </authorList>
    </citation>
    <scope>NUCLEOTIDE SEQUENCE</scope>
    <source>
        <strain evidence="3">MMC_N1</strain>
    </source>
</reference>
<feature type="chain" id="PRO_5047326276" evidence="2">
    <location>
        <begin position="18"/>
        <end position="203"/>
    </location>
</feature>
<name>A0ABQ9JWR6_9CUCU</name>
<evidence type="ECO:0000313" key="4">
    <source>
        <dbReference type="Proteomes" id="UP001162164"/>
    </source>
</evidence>
<dbReference type="Proteomes" id="UP001162164">
    <property type="component" value="Unassembled WGS sequence"/>
</dbReference>
<feature type="signal peptide" evidence="2">
    <location>
        <begin position="1"/>
        <end position="17"/>
    </location>
</feature>
<dbReference type="EMBL" id="JAPWTJ010000137">
    <property type="protein sequence ID" value="KAJ8982271.1"/>
    <property type="molecule type" value="Genomic_DNA"/>
</dbReference>
<proteinExistence type="predicted"/>
<feature type="region of interest" description="Disordered" evidence="1">
    <location>
        <begin position="42"/>
        <end position="106"/>
    </location>
</feature>